<evidence type="ECO:0000256" key="1">
    <source>
        <dbReference type="SAM" id="MobiDB-lite"/>
    </source>
</evidence>
<dbReference type="OrthoDB" id="3559415at2759"/>
<dbReference type="AlphaFoldDB" id="A0A4Z1ET32"/>
<name>A0A4Z1ET32_9HELO</name>
<evidence type="ECO:0000313" key="2">
    <source>
        <dbReference type="EMBL" id="TGO15544.1"/>
    </source>
</evidence>
<feature type="compositionally biased region" description="Basic and acidic residues" evidence="1">
    <location>
        <begin position="24"/>
        <end position="37"/>
    </location>
</feature>
<sequence>MQGFFGRSKHKAAKGPATTSVRSNSDRPKQERSHSDYVEGGPSHRPGIFTLKSWHTSSTGEPSPKLCKSPKQSGGVRSLFRRSSSPDDEDDEEDDGGLEFMCKGDDSRNLVRDGGSSSRDNASLKPVQRRVSTRSRSTARPKIPSSRSSSKNSLAPQKTTSPVSSSTYLKSPYPNSSAETSYLEPRSLTSVYRTRNLSEDSGTVSDPEKYCRGRDGRNSSRNLVRDVKVKPLDDGTDLPKRDRNGKTTPNHHPPRTLTDRNYHQDKEKRKPSHDKNNGYDSSRNGHKPSSRRRENPNSSAPKAARTEGRNKSLARVQHNGRKPHSYQVYDYKIDLAPLNHRLREYKGGQYA</sequence>
<feature type="compositionally biased region" description="Basic residues" evidence="1">
    <location>
        <begin position="127"/>
        <end position="139"/>
    </location>
</feature>
<gene>
    <name evidence="2" type="ORF">BTUL_0039g00610</name>
</gene>
<protein>
    <submittedName>
        <fullName evidence="2">Uncharacterized protein</fullName>
    </submittedName>
</protein>
<accession>A0A4Z1ET32</accession>
<comment type="caution">
    <text evidence="2">The sequence shown here is derived from an EMBL/GenBank/DDBJ whole genome shotgun (WGS) entry which is preliminary data.</text>
</comment>
<evidence type="ECO:0000313" key="3">
    <source>
        <dbReference type="Proteomes" id="UP000297777"/>
    </source>
</evidence>
<feature type="compositionally biased region" description="Polar residues" evidence="1">
    <location>
        <begin position="154"/>
        <end position="180"/>
    </location>
</feature>
<proteinExistence type="predicted"/>
<feature type="compositionally biased region" description="Basic and acidic residues" evidence="1">
    <location>
        <begin position="102"/>
        <end position="111"/>
    </location>
</feature>
<feature type="compositionally biased region" description="Basic and acidic residues" evidence="1">
    <location>
        <begin position="257"/>
        <end position="277"/>
    </location>
</feature>
<dbReference type="EMBL" id="PQXH01000039">
    <property type="protein sequence ID" value="TGO15544.1"/>
    <property type="molecule type" value="Genomic_DNA"/>
</dbReference>
<feature type="region of interest" description="Disordered" evidence="1">
    <location>
        <begin position="1"/>
        <end position="326"/>
    </location>
</feature>
<organism evidence="2 3">
    <name type="scientific">Botrytis tulipae</name>
    <dbReference type="NCBI Taxonomy" id="87230"/>
    <lineage>
        <taxon>Eukaryota</taxon>
        <taxon>Fungi</taxon>
        <taxon>Dikarya</taxon>
        <taxon>Ascomycota</taxon>
        <taxon>Pezizomycotina</taxon>
        <taxon>Leotiomycetes</taxon>
        <taxon>Helotiales</taxon>
        <taxon>Sclerotiniaceae</taxon>
        <taxon>Botrytis</taxon>
    </lineage>
</organism>
<feature type="compositionally biased region" description="Polar residues" evidence="1">
    <location>
        <begin position="187"/>
        <end position="204"/>
    </location>
</feature>
<feature type="compositionally biased region" description="Acidic residues" evidence="1">
    <location>
        <begin position="86"/>
        <end position="97"/>
    </location>
</feature>
<reference evidence="2 3" key="1">
    <citation type="submission" date="2017-12" db="EMBL/GenBank/DDBJ databases">
        <title>Comparative genomics of Botrytis spp.</title>
        <authorList>
            <person name="Valero-Jimenez C.A."/>
            <person name="Tapia P."/>
            <person name="Veloso J."/>
            <person name="Silva-Moreno E."/>
            <person name="Staats M."/>
            <person name="Valdes J.H."/>
            <person name="Van Kan J.A.L."/>
        </authorList>
    </citation>
    <scope>NUCLEOTIDE SEQUENCE [LARGE SCALE GENOMIC DNA]</scope>
    <source>
        <strain evidence="2 3">Bt9001</strain>
    </source>
</reference>
<dbReference type="Proteomes" id="UP000297777">
    <property type="component" value="Unassembled WGS sequence"/>
</dbReference>
<keyword evidence="3" id="KW-1185">Reference proteome</keyword>
<feature type="compositionally biased region" description="Low complexity" evidence="1">
    <location>
        <begin position="140"/>
        <end position="153"/>
    </location>
</feature>
<feature type="compositionally biased region" description="Basic and acidic residues" evidence="1">
    <location>
        <begin position="206"/>
        <end position="245"/>
    </location>
</feature>